<dbReference type="NCBIfam" id="TIGR00093">
    <property type="entry name" value="pseudouridine synthase"/>
    <property type="match status" value="1"/>
</dbReference>
<dbReference type="InterPro" id="IPR018496">
    <property type="entry name" value="PsdUridine_synth_RsuA/RluB_CS"/>
</dbReference>
<dbReference type="Pfam" id="PF00849">
    <property type="entry name" value="PseudoU_synth_2"/>
    <property type="match status" value="1"/>
</dbReference>
<evidence type="ECO:0000313" key="4">
    <source>
        <dbReference type="EMBL" id="SFV76802.1"/>
    </source>
</evidence>
<sequence>MTSTVVLFNKPFGVLCQFSGEGKTLSDYIDIKNIYPAGRLDKDSEGLVILTDDGKLQHKIAHPKFDKEKTYIVQVEGDITDDAITQLCSGIQLKDGLTKSAKVKIISEPDWLWERNPPIRVRQNIPTSWIELKITEGKNRQVRRMSAHVGFPTLRLIRTQVGLWRLNQIKLGQYERL</sequence>
<dbReference type="EC" id="4.2.1.70" evidence="5"/>
<dbReference type="InterPro" id="IPR020094">
    <property type="entry name" value="TruA/RsuA/RluB/E/F_N"/>
</dbReference>
<dbReference type="InterPro" id="IPR000748">
    <property type="entry name" value="PsdUridine_synth_RsuA/RluB/E/F"/>
</dbReference>
<dbReference type="Gene3D" id="3.30.70.580">
    <property type="entry name" value="Pseudouridine synthase I, catalytic domain, N-terminal subdomain"/>
    <property type="match status" value="1"/>
</dbReference>
<organism evidence="5">
    <name type="scientific">hydrothermal vent metagenome</name>
    <dbReference type="NCBI Taxonomy" id="652676"/>
    <lineage>
        <taxon>unclassified sequences</taxon>
        <taxon>metagenomes</taxon>
        <taxon>ecological metagenomes</taxon>
    </lineage>
</organism>
<dbReference type="EMBL" id="FPHQ01000139">
    <property type="protein sequence ID" value="SFV76802.1"/>
    <property type="molecule type" value="Genomic_DNA"/>
</dbReference>
<dbReference type="EMBL" id="FPHW01000132">
    <property type="protein sequence ID" value="SFV84420.1"/>
    <property type="molecule type" value="Genomic_DNA"/>
</dbReference>
<reference evidence="5" key="1">
    <citation type="submission" date="2016-10" db="EMBL/GenBank/DDBJ databases">
        <authorList>
            <person name="de Groot N.N."/>
        </authorList>
    </citation>
    <scope>NUCLEOTIDE SEQUENCE</scope>
</reference>
<dbReference type="InterPro" id="IPR020103">
    <property type="entry name" value="PsdUridine_synth_cat_dom_sf"/>
</dbReference>
<dbReference type="SUPFAM" id="SSF55120">
    <property type="entry name" value="Pseudouridine synthase"/>
    <property type="match status" value="1"/>
</dbReference>
<keyword evidence="5" id="KW-0456">Lyase</keyword>
<dbReference type="PANTHER" id="PTHR47683">
    <property type="entry name" value="PSEUDOURIDINE SYNTHASE FAMILY PROTEIN-RELATED"/>
    <property type="match status" value="1"/>
</dbReference>
<evidence type="ECO:0000259" key="3">
    <source>
        <dbReference type="Pfam" id="PF00849"/>
    </source>
</evidence>
<comment type="similarity">
    <text evidence="1">Belongs to the pseudouridine synthase RsuA family.</text>
</comment>
<feature type="domain" description="Pseudouridine synthase RsuA/RluA-like" evidence="3">
    <location>
        <begin position="5"/>
        <end position="148"/>
    </location>
</feature>
<protein>
    <submittedName>
        <fullName evidence="5">Ribosomal large subunit pseudouridine synthase E</fullName>
        <ecNumber evidence="5">4.2.1.70</ecNumber>
    </submittedName>
</protein>
<proteinExistence type="inferred from homology"/>
<name>A0A1W1DRP3_9ZZZZ</name>
<dbReference type="GO" id="GO:0009982">
    <property type="term" value="F:pseudouridine synthase activity"/>
    <property type="evidence" value="ECO:0007669"/>
    <property type="project" value="InterPro"/>
</dbReference>
<dbReference type="PANTHER" id="PTHR47683:SF2">
    <property type="entry name" value="RNA-BINDING S4 DOMAIN-CONTAINING PROTEIN"/>
    <property type="match status" value="1"/>
</dbReference>
<dbReference type="InterPro" id="IPR006145">
    <property type="entry name" value="PsdUridine_synth_RsuA/RluA"/>
</dbReference>
<dbReference type="GO" id="GO:0004730">
    <property type="term" value="F:pseudouridylate synthase activity"/>
    <property type="evidence" value="ECO:0007669"/>
    <property type="project" value="UniProtKB-EC"/>
</dbReference>
<keyword evidence="2" id="KW-0413">Isomerase</keyword>
<evidence type="ECO:0000256" key="2">
    <source>
        <dbReference type="ARBA" id="ARBA00023235"/>
    </source>
</evidence>
<dbReference type="Gene3D" id="3.30.70.1560">
    <property type="entry name" value="Alpha-L RNA-binding motif"/>
    <property type="match status" value="1"/>
</dbReference>
<dbReference type="PROSITE" id="PS01149">
    <property type="entry name" value="PSI_RSU"/>
    <property type="match status" value="1"/>
</dbReference>
<dbReference type="InterPro" id="IPR050343">
    <property type="entry name" value="RsuA_PseudoU_synthase"/>
</dbReference>
<gene>
    <name evidence="4" type="ORF">MNB_SUP05-10-365</name>
    <name evidence="5" type="ORF">MNB_SUP05-7-843</name>
</gene>
<dbReference type="GO" id="GO:0006364">
    <property type="term" value="P:rRNA processing"/>
    <property type="evidence" value="ECO:0007669"/>
    <property type="project" value="UniProtKB-ARBA"/>
</dbReference>
<evidence type="ECO:0000256" key="1">
    <source>
        <dbReference type="ARBA" id="ARBA00008348"/>
    </source>
</evidence>
<dbReference type="GO" id="GO:0003723">
    <property type="term" value="F:RNA binding"/>
    <property type="evidence" value="ECO:0007669"/>
    <property type="project" value="InterPro"/>
</dbReference>
<accession>A0A1W1DRP3</accession>
<dbReference type="InterPro" id="IPR042092">
    <property type="entry name" value="PsdUridine_s_RsuA/RluB/E/F_cat"/>
</dbReference>
<evidence type="ECO:0000313" key="5">
    <source>
        <dbReference type="EMBL" id="SFV84420.1"/>
    </source>
</evidence>
<dbReference type="AlphaFoldDB" id="A0A1W1DRP3"/>